<dbReference type="PANTHER" id="PTHR39408">
    <property type="entry name" value="MUCIN-21"/>
    <property type="match status" value="1"/>
</dbReference>
<evidence type="ECO:0000256" key="1">
    <source>
        <dbReference type="SAM" id="MobiDB-lite"/>
    </source>
</evidence>
<keyword evidence="2" id="KW-1133">Transmembrane helix</keyword>
<name>A0A0L7M099_PLAF4</name>
<feature type="region of interest" description="Disordered" evidence="1">
    <location>
        <begin position="638"/>
        <end position="666"/>
    </location>
</feature>
<feature type="compositionally biased region" description="Basic residues" evidence="1">
    <location>
        <begin position="152"/>
        <end position="161"/>
    </location>
</feature>
<reference evidence="4" key="1">
    <citation type="submission" date="2006-09" db="EMBL/GenBank/DDBJ databases">
        <title>Annotation of Plasmodium falciparum Dd2.</title>
        <authorList>
            <consortium name="The Broad Institute Genome Sequencing Platform"/>
            <person name="Volkman S.K."/>
            <person name="Neafsey D.E."/>
            <person name="Dash A.P."/>
            <person name="Chitnis C.E."/>
            <person name="Hartl D.L."/>
            <person name="Young S.K."/>
            <person name="Zeng Q."/>
            <person name="Koehrsen M."/>
            <person name="Alvarado L."/>
            <person name="Berlin A."/>
            <person name="Borenstein D."/>
            <person name="Chapman S.B."/>
            <person name="Chen Z."/>
            <person name="Engels R."/>
            <person name="Freedman E."/>
            <person name="Gellesch M."/>
            <person name="Goldberg J."/>
            <person name="Griggs A."/>
            <person name="Gujja S."/>
            <person name="Heilman E.R."/>
            <person name="Heiman D.I."/>
            <person name="Howarth C."/>
            <person name="Jen D."/>
            <person name="Larson L."/>
            <person name="Mehta T."/>
            <person name="Neiman D."/>
            <person name="Park D."/>
            <person name="Pearson M."/>
            <person name="Roberts A."/>
            <person name="Saif S."/>
            <person name="Shea T."/>
            <person name="Shenoy N."/>
            <person name="Sisk P."/>
            <person name="Stolte C."/>
            <person name="Sykes S."/>
            <person name="Walk T."/>
            <person name="White J."/>
            <person name="Yandava C."/>
            <person name="Haas B."/>
            <person name="Henn M.R."/>
            <person name="Nusbaum C."/>
            <person name="Birren B."/>
        </authorList>
    </citation>
    <scope>NUCLEOTIDE SEQUENCE [LARGE SCALE GENOMIC DNA]</scope>
</reference>
<feature type="compositionally biased region" description="Basic and acidic residues" evidence="1">
    <location>
        <begin position="638"/>
        <end position="654"/>
    </location>
</feature>
<evidence type="ECO:0000313" key="3">
    <source>
        <dbReference type="EMBL" id="KOB85940.1"/>
    </source>
</evidence>
<dbReference type="KEGG" id="pfd:PFDG_01412"/>
<evidence type="ECO:0000256" key="2">
    <source>
        <dbReference type="SAM" id="Phobius"/>
    </source>
</evidence>
<feature type="transmembrane region" description="Helical" evidence="2">
    <location>
        <begin position="261"/>
        <end position="280"/>
    </location>
</feature>
<accession>A0A0L7M099</accession>
<feature type="transmembrane region" description="Helical" evidence="2">
    <location>
        <begin position="605"/>
        <end position="627"/>
    </location>
</feature>
<feature type="region of interest" description="Disordered" evidence="1">
    <location>
        <begin position="82"/>
        <end position="162"/>
    </location>
</feature>
<protein>
    <submittedName>
        <fullName evidence="3">Uncharacterized protein</fullName>
    </submittedName>
</protein>
<dbReference type="EMBL" id="DS016207">
    <property type="protein sequence ID" value="KOB85940.1"/>
    <property type="molecule type" value="Genomic_DNA"/>
</dbReference>
<dbReference type="AlphaFoldDB" id="A0A0L7M099"/>
<evidence type="ECO:0000313" key="4">
    <source>
        <dbReference type="Proteomes" id="UP000054282"/>
    </source>
</evidence>
<sequence>MYTKSIKNKDLHKLVIDDNNSSMNSFLFNNKKNVIILDQVSKKKKKKLQYIKNFEEPQKGHIYMDDDMYIDVDVDLNSYAEGKNTTKDTSKYPPHFKISYDEEKKKRKKKRLSTGSNNNRYKNDAEILDMNPNKKNKKKNKMLKNNNNNNNKNKKNKRNNKRSGCTKMFRFFKKIGLNIIYIFSKTKRICIGIYVLFIQLILSLLFSITLILQSLINLVEKVNINNADNVFLIFNKKYERKKVVVFNNIEEYNKFNITKLFYYYISIYMNIVNFLYYNMLYKMKKKKKDLSGEDKIFMKKLKINLKNKRKFSFFINFFLNIFNIINILLFGHIVFLLLCLLTMNNIFQKILTACIKLVYYQRNKNYLDFLNKNSFNHMNIISYIKINQVISKYVLLKEPFKYFLSHQDFLDIKAPKKRNYFVYTKELFFYIQENKIVFLFRKNDMKKIDIIIHTINNSFAIDSHYKKKGKHVTGEENNSFPSSLYNKTNVSNDISEDKNVICFFNQELALPKRNEIIHINNKNYDYIISIKITIKNNMNVMENIYYNPKKFFKCLSKIQKSFNNIYLPLCKNNNNETKNNKEKHLNNKGADIYKADINVKKRRTFFSAIICFFKSIFIFLYFCLCPWKLLKLKKKKSNDNKKKQMDEKDKENAVHKNIQLKHKNKKEKTTPNSIIFKLNFEDFQSTLNIFECLCRIMNNN</sequence>
<proteinExistence type="predicted"/>
<dbReference type="PANTHER" id="PTHR39408:SF3">
    <property type="entry name" value="MUCIN-21"/>
    <property type="match status" value="1"/>
</dbReference>
<keyword evidence="2" id="KW-0472">Membrane</keyword>
<reference evidence="4" key="2">
    <citation type="submission" date="2006-09" db="EMBL/GenBank/DDBJ databases">
        <title>The genome sequence of Plasmodium falciparum Dd2.</title>
        <authorList>
            <consortium name="The Broad Institute Genome Sequencing Platform"/>
            <person name="Birren B."/>
            <person name="Lander E."/>
            <person name="Galagan J."/>
            <person name="Nusbaum C."/>
            <person name="Devon K."/>
            <person name="Henn M."/>
            <person name="Jaffe D."/>
            <person name="Butler J."/>
            <person name="Alvarez P."/>
            <person name="Gnerre S."/>
            <person name="Grabherr M."/>
            <person name="Kleber M."/>
            <person name="Mauceli E."/>
            <person name="Brockman W."/>
            <person name="MacCallum I.A."/>
            <person name="Rounsley S."/>
            <person name="Young S."/>
            <person name="LaButti K."/>
            <person name="Pushparaj V."/>
            <person name="DeCaprio D."/>
            <person name="Crawford M."/>
            <person name="Koehrsen M."/>
            <person name="Engels R."/>
            <person name="Montgomery P."/>
            <person name="Pearson M."/>
            <person name="Howarth C."/>
            <person name="Larson L."/>
            <person name="Luoma S."/>
            <person name="White J."/>
            <person name="Kodira C."/>
            <person name="Zeng Q."/>
            <person name="O'Leary S."/>
            <person name="Yandava C."/>
            <person name="Alvarado L."/>
            <person name="Wirth D."/>
            <person name="Volkman S."/>
            <person name="Hartl D."/>
        </authorList>
    </citation>
    <scope>NUCLEOTIDE SEQUENCE [LARGE SCALE GENOMIC DNA]</scope>
</reference>
<dbReference type="Proteomes" id="UP000054282">
    <property type="component" value="Unassembled WGS sequence"/>
</dbReference>
<feature type="transmembrane region" description="Helical" evidence="2">
    <location>
        <begin position="191"/>
        <end position="216"/>
    </location>
</feature>
<gene>
    <name evidence="3" type="ORF">PFDG_01412</name>
</gene>
<organism evidence="3 4">
    <name type="scientific">Plasmodium falciparum (isolate Dd2)</name>
    <dbReference type="NCBI Taxonomy" id="57267"/>
    <lineage>
        <taxon>Eukaryota</taxon>
        <taxon>Sar</taxon>
        <taxon>Alveolata</taxon>
        <taxon>Apicomplexa</taxon>
        <taxon>Aconoidasida</taxon>
        <taxon>Haemosporida</taxon>
        <taxon>Plasmodiidae</taxon>
        <taxon>Plasmodium</taxon>
        <taxon>Plasmodium (Laverania)</taxon>
    </lineage>
</organism>
<feature type="transmembrane region" description="Helical" evidence="2">
    <location>
        <begin position="313"/>
        <end position="338"/>
    </location>
</feature>
<keyword evidence="2" id="KW-0812">Transmembrane</keyword>